<name>A0AAU7UDT6_9DEIO</name>
<proteinExistence type="predicted"/>
<reference evidence="2" key="1">
    <citation type="submission" date="2024-06" db="EMBL/GenBank/DDBJ databases">
        <title>Draft Genome Sequence of Deinococcus sonorensis Type Strain KR-87, a Biofilm Producing Representative of the Genus Deinococcus.</title>
        <authorList>
            <person name="Boren L.S."/>
            <person name="Grosso R.A."/>
            <person name="Hugenberg-Cox A.N."/>
            <person name="Hill J.T.E."/>
            <person name="Albert C.M."/>
            <person name="Tuohy J.M."/>
        </authorList>
    </citation>
    <scope>NUCLEOTIDE SEQUENCE</scope>
    <source>
        <strain evidence="2">KR-87</strain>
    </source>
</reference>
<keyword evidence="1" id="KW-0812">Transmembrane</keyword>
<dbReference type="EMBL" id="CP158299">
    <property type="protein sequence ID" value="XBV86543.1"/>
    <property type="molecule type" value="Genomic_DNA"/>
</dbReference>
<dbReference type="AlphaFoldDB" id="A0AAU7UDT6"/>
<accession>A0AAU7UDT6</accession>
<evidence type="ECO:0000256" key="1">
    <source>
        <dbReference type="SAM" id="Phobius"/>
    </source>
</evidence>
<dbReference type="KEGG" id="dsc:ABOD76_09605"/>
<feature type="transmembrane region" description="Helical" evidence="1">
    <location>
        <begin position="31"/>
        <end position="47"/>
    </location>
</feature>
<dbReference type="RefSeq" id="WP_350244615.1">
    <property type="nucleotide sequence ID" value="NZ_CP158299.1"/>
</dbReference>
<organism evidence="2">
    <name type="scientific">Deinococcus sonorensis KR-87</name>
    <dbReference type="NCBI Taxonomy" id="694439"/>
    <lineage>
        <taxon>Bacteria</taxon>
        <taxon>Thermotogati</taxon>
        <taxon>Deinococcota</taxon>
        <taxon>Deinococci</taxon>
        <taxon>Deinococcales</taxon>
        <taxon>Deinococcaceae</taxon>
        <taxon>Deinococcus</taxon>
    </lineage>
</organism>
<keyword evidence="1" id="KW-1133">Transmembrane helix</keyword>
<protein>
    <submittedName>
        <fullName evidence="2">Antibiotic resistance protein VanZ</fullName>
    </submittedName>
</protein>
<sequence>MRPLWGLLSLGVLAGLWWLETTGPVLTGWPGWLIHAFVYLLLGLTLARATGSRTAGWVLAAWVGALNEVMRAFLPGHEAGITGWWFALGGSWLGSRGVRRPRRLPQDEPWPPEPA</sequence>
<keyword evidence="1" id="KW-0472">Membrane</keyword>
<gene>
    <name evidence="2" type="ORF">ABOD76_09605</name>
</gene>
<evidence type="ECO:0000313" key="2">
    <source>
        <dbReference type="EMBL" id="XBV86543.1"/>
    </source>
</evidence>